<name>A0A2T7NDS9_POMCA</name>
<dbReference type="EMBL" id="PZQS01000013">
    <property type="protein sequence ID" value="PVD19328.1"/>
    <property type="molecule type" value="Genomic_DNA"/>
</dbReference>
<dbReference type="PANTHER" id="PTHR45774:SF4">
    <property type="entry name" value="AXUNDEAD, ISOFORM F"/>
    <property type="match status" value="1"/>
</dbReference>
<dbReference type="Gene3D" id="3.30.710.10">
    <property type="entry name" value="Potassium Channel Kv1.1, Chain A"/>
    <property type="match status" value="1"/>
</dbReference>
<organism evidence="1 2">
    <name type="scientific">Pomacea canaliculata</name>
    <name type="common">Golden apple snail</name>
    <dbReference type="NCBI Taxonomy" id="400727"/>
    <lineage>
        <taxon>Eukaryota</taxon>
        <taxon>Metazoa</taxon>
        <taxon>Spiralia</taxon>
        <taxon>Lophotrochozoa</taxon>
        <taxon>Mollusca</taxon>
        <taxon>Gastropoda</taxon>
        <taxon>Caenogastropoda</taxon>
        <taxon>Architaenioglossa</taxon>
        <taxon>Ampullarioidea</taxon>
        <taxon>Ampullariidae</taxon>
        <taxon>Pomacea</taxon>
    </lineage>
</organism>
<accession>A0A2T7NDS9</accession>
<keyword evidence="2" id="KW-1185">Reference proteome</keyword>
<dbReference type="Proteomes" id="UP000245119">
    <property type="component" value="Linkage Group LG13"/>
</dbReference>
<evidence type="ECO:0000313" key="2">
    <source>
        <dbReference type="Proteomes" id="UP000245119"/>
    </source>
</evidence>
<evidence type="ECO:0008006" key="3">
    <source>
        <dbReference type="Google" id="ProtNLM"/>
    </source>
</evidence>
<dbReference type="OrthoDB" id="6086527at2759"/>
<reference evidence="1 2" key="1">
    <citation type="submission" date="2018-04" db="EMBL/GenBank/DDBJ databases">
        <title>The genome of golden apple snail Pomacea canaliculata provides insight into stress tolerance and invasive adaptation.</title>
        <authorList>
            <person name="Liu C."/>
            <person name="Liu B."/>
            <person name="Ren Y."/>
            <person name="Zhang Y."/>
            <person name="Wang H."/>
            <person name="Li S."/>
            <person name="Jiang F."/>
            <person name="Yin L."/>
            <person name="Zhang G."/>
            <person name="Qian W."/>
            <person name="Fan W."/>
        </authorList>
    </citation>
    <scope>NUCLEOTIDE SEQUENCE [LARGE SCALE GENOMIC DNA]</scope>
    <source>
        <strain evidence="1">SZHN2017</strain>
        <tissue evidence="1">Muscle</tissue>
    </source>
</reference>
<gene>
    <name evidence="1" type="ORF">C0Q70_19815</name>
</gene>
<dbReference type="GO" id="GO:0022008">
    <property type="term" value="P:neurogenesis"/>
    <property type="evidence" value="ECO:0007669"/>
    <property type="project" value="TreeGrafter"/>
</dbReference>
<dbReference type="STRING" id="400727.A0A2T7NDS9"/>
<evidence type="ECO:0000313" key="1">
    <source>
        <dbReference type="EMBL" id="PVD19328.1"/>
    </source>
</evidence>
<dbReference type="AlphaFoldDB" id="A0A2T7NDS9"/>
<dbReference type="GO" id="GO:0005829">
    <property type="term" value="C:cytosol"/>
    <property type="evidence" value="ECO:0007669"/>
    <property type="project" value="TreeGrafter"/>
</dbReference>
<protein>
    <recommendedName>
        <fullName evidence="3">BTB domain-containing protein</fullName>
    </recommendedName>
</protein>
<sequence>MYTGVAHLDATSVLSVLYAASKYSVSGLCRACIDYVEEKLDVENACAVMEQAHLFEELDFRSRVLELILRKGERYWHVRTSLSCVTIVWSASSVLTVSYAKRNKCGMLWTGEL</sequence>
<proteinExistence type="predicted"/>
<dbReference type="InterPro" id="IPR011333">
    <property type="entry name" value="SKP1/BTB/POZ_sf"/>
</dbReference>
<comment type="caution">
    <text evidence="1">The sequence shown here is derived from an EMBL/GenBank/DDBJ whole genome shotgun (WGS) entry which is preliminary data.</text>
</comment>
<dbReference type="PANTHER" id="PTHR45774">
    <property type="entry name" value="BTB/POZ DOMAIN-CONTAINING"/>
    <property type="match status" value="1"/>
</dbReference>